<dbReference type="Proteomes" id="UP001579974">
    <property type="component" value="Unassembled WGS sequence"/>
</dbReference>
<comment type="caution">
    <text evidence="2">The sequence shown here is derived from an EMBL/GenBank/DDBJ whole genome shotgun (WGS) entry which is preliminary data.</text>
</comment>
<dbReference type="EMBL" id="JBDXSU010000012">
    <property type="protein sequence ID" value="MFB5191614.1"/>
    <property type="molecule type" value="Genomic_DNA"/>
</dbReference>
<dbReference type="RefSeq" id="WP_275473123.1">
    <property type="nucleotide sequence ID" value="NZ_CP162940.1"/>
</dbReference>
<feature type="compositionally biased region" description="Pro residues" evidence="1">
    <location>
        <begin position="109"/>
        <end position="119"/>
    </location>
</feature>
<organism evidence="2 3">
    <name type="scientific">Alicyclobacillus fastidiosus</name>
    <dbReference type="NCBI Taxonomy" id="392011"/>
    <lineage>
        <taxon>Bacteria</taxon>
        <taxon>Bacillati</taxon>
        <taxon>Bacillota</taxon>
        <taxon>Bacilli</taxon>
        <taxon>Bacillales</taxon>
        <taxon>Alicyclobacillaceae</taxon>
        <taxon>Alicyclobacillus</taxon>
    </lineage>
</organism>
<feature type="compositionally biased region" description="Pro residues" evidence="1">
    <location>
        <begin position="136"/>
        <end position="154"/>
    </location>
</feature>
<accession>A0ABV5AH52</accession>
<gene>
    <name evidence="2" type="ORF">KKP3000_000388</name>
</gene>
<proteinExistence type="predicted"/>
<keyword evidence="3" id="KW-1185">Reference proteome</keyword>
<evidence type="ECO:0000313" key="2">
    <source>
        <dbReference type="EMBL" id="MFB5191614.1"/>
    </source>
</evidence>
<feature type="compositionally biased region" description="Polar residues" evidence="1">
    <location>
        <begin position="96"/>
        <end position="108"/>
    </location>
</feature>
<protein>
    <submittedName>
        <fullName evidence="2">Uncharacterized protein</fullName>
    </submittedName>
</protein>
<sequence>MAKIKRKQKQSVAKMSRQIRLEAKALGLTEREYLRLTLALSKALRESFGASSGLKTKEFLSFVESPMFSILLKGIVQTALSTMTQEAAEPGETPAGPTTNPAESNQPSLPAPTRGPIPAGPNRMSPPWGYGYRPVQAPPSVPVQPPQSAPPTSPRQPQSAARPQFWP</sequence>
<name>A0ABV5AH52_9BACL</name>
<evidence type="ECO:0000313" key="3">
    <source>
        <dbReference type="Proteomes" id="UP001579974"/>
    </source>
</evidence>
<feature type="region of interest" description="Disordered" evidence="1">
    <location>
        <begin position="83"/>
        <end position="167"/>
    </location>
</feature>
<evidence type="ECO:0000256" key="1">
    <source>
        <dbReference type="SAM" id="MobiDB-lite"/>
    </source>
</evidence>
<reference evidence="2 3" key="1">
    <citation type="journal article" date="2024" name="Int. J. Mol. Sci.">
        <title>Exploration of Alicyclobacillus spp. Genome in Search of Antibiotic Resistance.</title>
        <authorList>
            <person name="Bucka-Kolendo J."/>
            <person name="Kiousi D.E."/>
            <person name="Dekowska A."/>
            <person name="Mikolajczuk-Szczyrba A."/>
            <person name="Karadedos D.M."/>
            <person name="Michael P."/>
            <person name="Galanis A."/>
            <person name="Sokolowska B."/>
        </authorList>
    </citation>
    <scope>NUCLEOTIDE SEQUENCE [LARGE SCALE GENOMIC DNA]</scope>
    <source>
        <strain evidence="2 3">KKP 3000</strain>
    </source>
</reference>